<dbReference type="CDD" id="cd01948">
    <property type="entry name" value="EAL"/>
    <property type="match status" value="1"/>
</dbReference>
<dbReference type="InterPro" id="IPR035919">
    <property type="entry name" value="EAL_sf"/>
</dbReference>
<dbReference type="Gene3D" id="3.20.20.450">
    <property type="entry name" value="EAL domain"/>
    <property type="match status" value="1"/>
</dbReference>
<dbReference type="PANTHER" id="PTHR33121">
    <property type="entry name" value="CYCLIC DI-GMP PHOSPHODIESTERASE PDEF"/>
    <property type="match status" value="1"/>
</dbReference>
<reference evidence="3" key="1">
    <citation type="journal article" date="2017" name="Int. J. Syst. Evol. Microbiol.">
        <title>Notoacmeibacter marinus gen. nov., sp. nov., isolated from the gut of a limpet and proposal of Notoacmeibacteraceae fam. nov. in the order Rhizobiales of the class Alphaproteobacteria.</title>
        <authorList>
            <person name="Huang Z."/>
            <person name="Guo F."/>
            <person name="Lai Q."/>
        </authorList>
    </citation>
    <scope>NUCLEOTIDE SEQUENCE [LARGE SCALE GENOMIC DNA]</scope>
    <source>
        <strain evidence="3">XMTR2A4</strain>
    </source>
</reference>
<dbReference type="InterPro" id="IPR001633">
    <property type="entry name" value="EAL_dom"/>
</dbReference>
<dbReference type="Proteomes" id="UP000215405">
    <property type="component" value="Unassembled WGS sequence"/>
</dbReference>
<organism evidence="2 3">
    <name type="scientific">Notoacmeibacter marinus</name>
    <dbReference type="NCBI Taxonomy" id="1876515"/>
    <lineage>
        <taxon>Bacteria</taxon>
        <taxon>Pseudomonadati</taxon>
        <taxon>Pseudomonadota</taxon>
        <taxon>Alphaproteobacteria</taxon>
        <taxon>Hyphomicrobiales</taxon>
        <taxon>Notoacmeibacteraceae</taxon>
        <taxon>Notoacmeibacter</taxon>
    </lineage>
</organism>
<evidence type="ECO:0000259" key="1">
    <source>
        <dbReference type="PROSITE" id="PS50883"/>
    </source>
</evidence>
<dbReference type="GO" id="GO:0071111">
    <property type="term" value="F:cyclic-guanylate-specific phosphodiesterase activity"/>
    <property type="evidence" value="ECO:0007669"/>
    <property type="project" value="InterPro"/>
</dbReference>
<dbReference type="Pfam" id="PF00563">
    <property type="entry name" value="EAL"/>
    <property type="match status" value="1"/>
</dbReference>
<keyword evidence="3" id="KW-1185">Reference proteome</keyword>
<dbReference type="SUPFAM" id="SSF55781">
    <property type="entry name" value="GAF domain-like"/>
    <property type="match status" value="1"/>
</dbReference>
<feature type="domain" description="EAL" evidence="1">
    <location>
        <begin position="164"/>
        <end position="406"/>
    </location>
</feature>
<dbReference type="PROSITE" id="PS50883">
    <property type="entry name" value="EAL"/>
    <property type="match status" value="1"/>
</dbReference>
<evidence type="ECO:0000313" key="3">
    <source>
        <dbReference type="Proteomes" id="UP000215405"/>
    </source>
</evidence>
<dbReference type="AlphaFoldDB" id="A0A231UX37"/>
<dbReference type="Pfam" id="PF01590">
    <property type="entry name" value="GAF"/>
    <property type="match status" value="1"/>
</dbReference>
<dbReference type="SMART" id="SM00052">
    <property type="entry name" value="EAL"/>
    <property type="match status" value="1"/>
</dbReference>
<comment type="caution">
    <text evidence="2">The sequence shown here is derived from an EMBL/GenBank/DDBJ whole genome shotgun (WGS) entry which is preliminary data.</text>
</comment>
<proteinExistence type="predicted"/>
<dbReference type="InterPro" id="IPR050706">
    <property type="entry name" value="Cyclic-di-GMP_PDE-like"/>
</dbReference>
<dbReference type="Gene3D" id="3.30.450.40">
    <property type="match status" value="1"/>
</dbReference>
<dbReference type="RefSeq" id="WP_094077344.1">
    <property type="nucleotide sequence ID" value="NZ_NBYO01000002.1"/>
</dbReference>
<dbReference type="SMART" id="SM00065">
    <property type="entry name" value="GAF"/>
    <property type="match status" value="1"/>
</dbReference>
<name>A0A231UX37_9HYPH</name>
<evidence type="ECO:0000313" key="2">
    <source>
        <dbReference type="EMBL" id="OXT00519.1"/>
    </source>
</evidence>
<dbReference type="SUPFAM" id="SSF141868">
    <property type="entry name" value="EAL domain-like"/>
    <property type="match status" value="1"/>
</dbReference>
<dbReference type="EMBL" id="NBYO01000002">
    <property type="protein sequence ID" value="OXT00519.1"/>
    <property type="molecule type" value="Genomic_DNA"/>
</dbReference>
<dbReference type="PANTHER" id="PTHR33121:SF76">
    <property type="entry name" value="SIGNALING PROTEIN"/>
    <property type="match status" value="1"/>
</dbReference>
<sequence length="411" mass="45112">MEKLRELLKDEQNIDPDLIIRRSLKAVREHLGMEVAYLSEIVDGQSVFRAIDSGDTTIPVGENDSIPLDQVYCEHILEGRLPNLMPDVMLEPLAAAMPITAAMPINSHVSVPIYRTDGSVYGMFCCLSSRRNTSLNDRDLKIMQMFAELSSGQINEAITERQKRDEIVSRTQAALTDNGFHMVYQPILNLDAGVTAGFEALARFHSEPYRPPDIWFDEAESVGLGIELEIAAIEAALAALQQLPDEVYIAVNAAAETISSGKLADVLADYPAERIVVELTERAVAKSGEILLREIQNLRFKGVRLAIDDVGTGYSGLAQIVSLSPDIIKLDRSLVTEIDRHERRHSLASALVNFANQSKSVIVAEGIETENELKALKTVGIHLGQGWLLGRPATLEAFDDQLQSAAELKAG</sequence>
<gene>
    <name evidence="2" type="ORF">B7H23_10410</name>
</gene>
<dbReference type="InterPro" id="IPR029016">
    <property type="entry name" value="GAF-like_dom_sf"/>
</dbReference>
<protein>
    <recommendedName>
        <fullName evidence="1">EAL domain-containing protein</fullName>
    </recommendedName>
</protein>
<accession>A0A231UX37</accession>
<dbReference type="InterPro" id="IPR003018">
    <property type="entry name" value="GAF"/>
</dbReference>